<gene>
    <name evidence="1" type="ORF">SAMN05661012_04023</name>
</gene>
<evidence type="ECO:0000313" key="1">
    <source>
        <dbReference type="EMBL" id="SFW73559.1"/>
    </source>
</evidence>
<accession>A0A1K1RPB6</accession>
<dbReference type="EMBL" id="FPIZ01000013">
    <property type="protein sequence ID" value="SFW73559.1"/>
    <property type="molecule type" value="Genomic_DNA"/>
</dbReference>
<dbReference type="AlphaFoldDB" id="A0A1K1RPB6"/>
<proteinExistence type="predicted"/>
<organism evidence="1 2">
    <name type="scientific">Chitinophaga sancti</name>
    <dbReference type="NCBI Taxonomy" id="1004"/>
    <lineage>
        <taxon>Bacteria</taxon>
        <taxon>Pseudomonadati</taxon>
        <taxon>Bacteroidota</taxon>
        <taxon>Chitinophagia</taxon>
        <taxon>Chitinophagales</taxon>
        <taxon>Chitinophagaceae</taxon>
        <taxon>Chitinophaga</taxon>
    </lineage>
</organism>
<name>A0A1K1RPB6_9BACT</name>
<reference evidence="1 2" key="1">
    <citation type="submission" date="2016-11" db="EMBL/GenBank/DDBJ databases">
        <authorList>
            <person name="Jaros S."/>
            <person name="Januszkiewicz K."/>
            <person name="Wedrychowicz H."/>
        </authorList>
    </citation>
    <scope>NUCLEOTIDE SEQUENCE [LARGE SCALE GENOMIC DNA]</scope>
    <source>
        <strain evidence="1 2">DSM 784</strain>
    </source>
</reference>
<dbReference type="STRING" id="1004.SAMN05661012_04023"/>
<evidence type="ECO:0000313" key="2">
    <source>
        <dbReference type="Proteomes" id="UP000183788"/>
    </source>
</evidence>
<sequence>MNAFVAEDHRPSIEPLLHYNYTKTSLERRFNIKSILKRRSSDEKVMYQYSFSTIDGL</sequence>
<dbReference type="Proteomes" id="UP000183788">
    <property type="component" value="Unassembled WGS sequence"/>
</dbReference>
<protein>
    <submittedName>
        <fullName evidence="1">Uncharacterized protein</fullName>
    </submittedName>
</protein>